<name>A0A0F9RVS7_9ZZZZ</name>
<dbReference type="AlphaFoldDB" id="A0A0F9RVS7"/>
<accession>A0A0F9RVS7</accession>
<protein>
    <submittedName>
        <fullName evidence="1">Uncharacterized protein</fullName>
    </submittedName>
</protein>
<organism evidence="1">
    <name type="scientific">marine sediment metagenome</name>
    <dbReference type="NCBI Taxonomy" id="412755"/>
    <lineage>
        <taxon>unclassified sequences</taxon>
        <taxon>metagenomes</taxon>
        <taxon>ecological metagenomes</taxon>
    </lineage>
</organism>
<reference evidence="1" key="1">
    <citation type="journal article" date="2015" name="Nature">
        <title>Complex archaea that bridge the gap between prokaryotes and eukaryotes.</title>
        <authorList>
            <person name="Spang A."/>
            <person name="Saw J.H."/>
            <person name="Jorgensen S.L."/>
            <person name="Zaremba-Niedzwiedzka K."/>
            <person name="Martijn J."/>
            <person name="Lind A.E."/>
            <person name="van Eijk R."/>
            <person name="Schleper C."/>
            <person name="Guy L."/>
            <person name="Ettema T.J."/>
        </authorList>
    </citation>
    <scope>NUCLEOTIDE SEQUENCE</scope>
</reference>
<sequence length="73" mass="8636">MKDRFHWKIKEENKGLLKKIMKMINNALKNENYVNAKVSNKRMIDPPDTPINLITTGFIKDNVQYRISVEIMD</sequence>
<comment type="caution">
    <text evidence="1">The sequence shown here is derived from an EMBL/GenBank/DDBJ whole genome shotgun (WGS) entry which is preliminary data.</text>
</comment>
<proteinExistence type="predicted"/>
<gene>
    <name evidence="1" type="ORF">LCGC14_0595760</name>
</gene>
<dbReference type="EMBL" id="LAZR01000943">
    <property type="protein sequence ID" value="KKN54082.1"/>
    <property type="molecule type" value="Genomic_DNA"/>
</dbReference>
<evidence type="ECO:0000313" key="1">
    <source>
        <dbReference type="EMBL" id="KKN54082.1"/>
    </source>
</evidence>